<reference evidence="1" key="1">
    <citation type="submission" date="2020-05" db="EMBL/GenBank/DDBJ databases">
        <authorList>
            <person name="Chiriac C."/>
            <person name="Salcher M."/>
            <person name="Ghai R."/>
            <person name="Kavagutti S V."/>
        </authorList>
    </citation>
    <scope>NUCLEOTIDE SEQUENCE</scope>
</reference>
<evidence type="ECO:0000313" key="1">
    <source>
        <dbReference type="EMBL" id="CAB4824990.1"/>
    </source>
</evidence>
<proteinExistence type="predicted"/>
<organism evidence="1">
    <name type="scientific">freshwater metagenome</name>
    <dbReference type="NCBI Taxonomy" id="449393"/>
    <lineage>
        <taxon>unclassified sequences</taxon>
        <taxon>metagenomes</taxon>
        <taxon>ecological metagenomes</taxon>
    </lineage>
</organism>
<dbReference type="AlphaFoldDB" id="A0A6J6ZXS9"/>
<sequence length="256" mass="28587">MHLDGVAAHTEVAAAQRHVVAVVLEVHQAPEDGALVVVHPHVQLQQLPAVLRRVAHAIDARHRGHDNGVPPREQSGRCRVSQPVDLVVDRRVLLDIRVARRDVRLGLVVVVVGDEVLHPVVREELAHLLCELRGERLVGRQHKRWPLDLLDGPRDRCALAGPSDPEQRLEPVPALDADGKLFDCLGLIPRRLELGDDLEPLHGLHAISERPFVRVGQRTTTERRTSPFSILWNAASTSSSLIVSDTKRSRSRRPWR</sequence>
<dbReference type="AntiFam" id="ANF00217">
    <property type="entry name" value="Shadow ORF (opposite uvrB)"/>
</dbReference>
<gene>
    <name evidence="1" type="ORF">UFOPK3001_02412</name>
</gene>
<accession>A0A6J6ZXS9</accession>
<name>A0A6J6ZXS9_9ZZZZ</name>
<protein>
    <submittedName>
        <fullName evidence="1">Unannotated protein</fullName>
    </submittedName>
</protein>
<dbReference type="EMBL" id="CAFAAJ010000234">
    <property type="protein sequence ID" value="CAB4824990.1"/>
    <property type="molecule type" value="Genomic_DNA"/>
</dbReference>